<gene>
    <name evidence="4 9" type="primary">truA</name>
    <name evidence="9" type="ORF">IAC57_04650</name>
</gene>
<dbReference type="SUPFAM" id="SSF55120">
    <property type="entry name" value="Pseudouridine synthase"/>
    <property type="match status" value="1"/>
</dbReference>
<dbReference type="AlphaFoldDB" id="A0A9D1SGB0"/>
<comment type="caution">
    <text evidence="9">The sequence shown here is derived from an EMBL/GenBank/DDBJ whole genome shotgun (WGS) entry which is preliminary data.</text>
</comment>
<organism evidence="9 10">
    <name type="scientific">Candidatus Scatosoma pullistercoris</name>
    <dbReference type="NCBI Taxonomy" id="2840934"/>
    <lineage>
        <taxon>Bacteria</taxon>
        <taxon>Bacillati</taxon>
        <taxon>Bacillota</taxon>
        <taxon>Clostridia</taxon>
        <taxon>Candidatus Scatosoma</taxon>
    </lineage>
</organism>
<dbReference type="NCBIfam" id="TIGR00071">
    <property type="entry name" value="hisT_truA"/>
    <property type="match status" value="1"/>
</dbReference>
<evidence type="ECO:0000259" key="8">
    <source>
        <dbReference type="Pfam" id="PF01416"/>
    </source>
</evidence>
<comment type="similarity">
    <text evidence="1 4 7">Belongs to the tRNA pseudouridine synthase TruA family.</text>
</comment>
<dbReference type="PANTHER" id="PTHR11142:SF0">
    <property type="entry name" value="TRNA PSEUDOURIDINE SYNTHASE-LIKE 1"/>
    <property type="match status" value="1"/>
</dbReference>
<dbReference type="Pfam" id="PF01416">
    <property type="entry name" value="PseudoU_synth_1"/>
    <property type="match status" value="2"/>
</dbReference>
<dbReference type="InterPro" id="IPR020095">
    <property type="entry name" value="PsdUridine_synth_TruA_C"/>
</dbReference>
<comment type="catalytic activity">
    <reaction evidence="4 7">
        <text>uridine(38/39/40) in tRNA = pseudouridine(38/39/40) in tRNA</text>
        <dbReference type="Rhea" id="RHEA:22376"/>
        <dbReference type="Rhea" id="RHEA-COMP:10085"/>
        <dbReference type="Rhea" id="RHEA-COMP:10087"/>
        <dbReference type="ChEBI" id="CHEBI:65314"/>
        <dbReference type="ChEBI" id="CHEBI:65315"/>
        <dbReference type="EC" id="5.4.99.12"/>
    </reaction>
</comment>
<dbReference type="GO" id="GO:0003723">
    <property type="term" value="F:RNA binding"/>
    <property type="evidence" value="ECO:0007669"/>
    <property type="project" value="InterPro"/>
</dbReference>
<comment type="function">
    <text evidence="4">Formation of pseudouridine at positions 38, 39 and 40 in the anticodon stem and loop of transfer RNAs.</text>
</comment>
<dbReference type="InterPro" id="IPR001406">
    <property type="entry name" value="PsdUridine_synth_TruA"/>
</dbReference>
<reference evidence="9" key="2">
    <citation type="journal article" date="2021" name="PeerJ">
        <title>Extensive microbial diversity within the chicken gut microbiome revealed by metagenomics and culture.</title>
        <authorList>
            <person name="Gilroy R."/>
            <person name="Ravi A."/>
            <person name="Getino M."/>
            <person name="Pursley I."/>
            <person name="Horton D.L."/>
            <person name="Alikhan N.F."/>
            <person name="Baker D."/>
            <person name="Gharbi K."/>
            <person name="Hall N."/>
            <person name="Watson M."/>
            <person name="Adriaenssens E.M."/>
            <person name="Foster-Nyarko E."/>
            <person name="Jarju S."/>
            <person name="Secka A."/>
            <person name="Antonio M."/>
            <person name="Oren A."/>
            <person name="Chaudhuri R.R."/>
            <person name="La Ragione R."/>
            <person name="Hildebrand F."/>
            <person name="Pallen M.J."/>
        </authorList>
    </citation>
    <scope>NUCLEOTIDE SEQUENCE</scope>
    <source>
        <strain evidence="9">11687</strain>
    </source>
</reference>
<dbReference type="GO" id="GO:0031119">
    <property type="term" value="P:tRNA pseudouridine synthesis"/>
    <property type="evidence" value="ECO:0007669"/>
    <property type="project" value="UniProtKB-UniRule"/>
</dbReference>
<evidence type="ECO:0000256" key="4">
    <source>
        <dbReference type="HAMAP-Rule" id="MF_00171"/>
    </source>
</evidence>
<dbReference type="InterPro" id="IPR020103">
    <property type="entry name" value="PsdUridine_synth_cat_dom_sf"/>
</dbReference>
<dbReference type="GO" id="GO:0160147">
    <property type="term" value="F:tRNA pseudouridine(38-40) synthase activity"/>
    <property type="evidence" value="ECO:0007669"/>
    <property type="project" value="UniProtKB-EC"/>
</dbReference>
<dbReference type="HAMAP" id="MF_00171">
    <property type="entry name" value="TruA"/>
    <property type="match status" value="1"/>
</dbReference>
<evidence type="ECO:0000313" key="10">
    <source>
        <dbReference type="Proteomes" id="UP000824081"/>
    </source>
</evidence>
<evidence type="ECO:0000256" key="6">
    <source>
        <dbReference type="PIRSR" id="PIRSR001430-2"/>
    </source>
</evidence>
<evidence type="ECO:0000256" key="3">
    <source>
        <dbReference type="ARBA" id="ARBA00023235"/>
    </source>
</evidence>
<dbReference type="CDD" id="cd02570">
    <property type="entry name" value="PseudoU_synth_EcTruA"/>
    <property type="match status" value="1"/>
</dbReference>
<evidence type="ECO:0000256" key="1">
    <source>
        <dbReference type="ARBA" id="ARBA00009375"/>
    </source>
</evidence>
<dbReference type="Gene3D" id="3.30.70.660">
    <property type="entry name" value="Pseudouridine synthase I, catalytic domain, C-terminal subdomain"/>
    <property type="match status" value="1"/>
</dbReference>
<dbReference type="FunFam" id="3.30.70.580:FF:000001">
    <property type="entry name" value="tRNA pseudouridine synthase A"/>
    <property type="match status" value="1"/>
</dbReference>
<dbReference type="PANTHER" id="PTHR11142">
    <property type="entry name" value="PSEUDOURIDYLATE SYNTHASE"/>
    <property type="match status" value="1"/>
</dbReference>
<dbReference type="Gene3D" id="3.30.70.580">
    <property type="entry name" value="Pseudouridine synthase I, catalytic domain, N-terminal subdomain"/>
    <property type="match status" value="1"/>
</dbReference>
<feature type="binding site" evidence="4 6">
    <location>
        <position position="110"/>
    </location>
    <ligand>
        <name>substrate</name>
    </ligand>
</feature>
<proteinExistence type="inferred from homology"/>
<sequence>MRYLLIIAYDGTGFSGWQRQKNALSVQEVLEKALEEGLGKPCRVTASGRTDAGVHAAAQPCHFDAEGLTVPPEKLPDLLNPLLPPAVRVLSGRAVRADFDCSRAAKRKTYRYSLYVSEREMPLKERYAVRIERAPSPERLAEWAPKLAGTHDYKAFCASGSSAKTTVRTVYSVRVEEGESLGSRDIFIYVTGNGFLYNMVRTMTGELLELAGGRRSAESLSEAFETGRRDLLGKTMPAKGLMLINVEYGEEML</sequence>
<comment type="caution">
    <text evidence="4">Lacks conserved residue(s) required for the propagation of feature annotation.</text>
</comment>
<dbReference type="Proteomes" id="UP000824081">
    <property type="component" value="Unassembled WGS sequence"/>
</dbReference>
<dbReference type="InterPro" id="IPR020097">
    <property type="entry name" value="PsdUridine_synth_TruA_a/b_dom"/>
</dbReference>
<dbReference type="EMBL" id="DVMZ01000125">
    <property type="protein sequence ID" value="HIU59374.1"/>
    <property type="molecule type" value="Genomic_DNA"/>
</dbReference>
<name>A0A9D1SGB0_9FIRM</name>
<keyword evidence="2 4" id="KW-0819">tRNA processing</keyword>
<accession>A0A9D1SGB0</accession>
<feature type="active site" description="Nucleophile" evidence="4 5">
    <location>
        <position position="51"/>
    </location>
</feature>
<protein>
    <recommendedName>
        <fullName evidence="4">tRNA pseudouridine synthase A</fullName>
        <ecNumber evidence="4">5.4.99.12</ecNumber>
    </recommendedName>
    <alternativeName>
        <fullName evidence="4">tRNA pseudouridine(38-40) synthase</fullName>
    </alternativeName>
    <alternativeName>
        <fullName evidence="4">tRNA pseudouridylate synthase I</fullName>
    </alternativeName>
    <alternativeName>
        <fullName evidence="4">tRNA-uridine isomerase I</fullName>
    </alternativeName>
</protein>
<feature type="domain" description="Pseudouridine synthase I TruA alpha/beta" evidence="8">
    <location>
        <begin position="6"/>
        <end position="100"/>
    </location>
</feature>
<reference evidence="9" key="1">
    <citation type="submission" date="2020-10" db="EMBL/GenBank/DDBJ databases">
        <authorList>
            <person name="Gilroy R."/>
        </authorList>
    </citation>
    <scope>NUCLEOTIDE SEQUENCE</scope>
    <source>
        <strain evidence="9">11687</strain>
    </source>
</reference>
<evidence type="ECO:0000256" key="2">
    <source>
        <dbReference type="ARBA" id="ARBA00022694"/>
    </source>
</evidence>
<comment type="subunit">
    <text evidence="4">Homodimer.</text>
</comment>
<evidence type="ECO:0000313" key="9">
    <source>
        <dbReference type="EMBL" id="HIU59374.1"/>
    </source>
</evidence>
<feature type="domain" description="Pseudouridine synthase I TruA alpha/beta" evidence="8">
    <location>
        <begin position="146"/>
        <end position="248"/>
    </location>
</feature>
<dbReference type="PIRSF" id="PIRSF001430">
    <property type="entry name" value="tRNA_psdUrid_synth"/>
    <property type="match status" value="1"/>
</dbReference>
<keyword evidence="3 4" id="KW-0413">Isomerase</keyword>
<evidence type="ECO:0000256" key="5">
    <source>
        <dbReference type="PIRSR" id="PIRSR001430-1"/>
    </source>
</evidence>
<evidence type="ECO:0000256" key="7">
    <source>
        <dbReference type="RuleBase" id="RU003792"/>
    </source>
</evidence>
<dbReference type="InterPro" id="IPR020094">
    <property type="entry name" value="TruA/RsuA/RluB/E/F_N"/>
</dbReference>
<dbReference type="EC" id="5.4.99.12" evidence="4"/>